<dbReference type="Proteomes" id="UP000798662">
    <property type="component" value="Chromosome 3"/>
</dbReference>
<proteinExistence type="predicted"/>
<keyword evidence="2" id="KW-1185">Reference proteome</keyword>
<sequence>MTLATVARSVAARAGNVWALPTLPLLGGGAATAVWGRRRAALQTVPAVNTLSSPSAALSETKRPAHDTADTFDALPPSVTLPLSTGPLSVGTAATGGTQQMNLFTAVNDALRIALETDESAVVFGEDVAFGGVFRCTQHLRDAFGPDRVFNTPLCEQGIAGFGIGLAASGVTAVAEIQFADYSLPAYDQLANEAAKFRYRSGGAYSAGLTVRMPCGAVGHGGLYHSQSPEALFCATPGLKVVMPRDPVRAKGLLLASIRDANPVIFMEPKALYRASVAPTPVEDYELPLGVAETVVPGRDVTLVGWGAQVHVLVAAAARAAAEDDISAEVLDLQTLCPWDVDAVVASVKRTGRLVVSHEAPLSGGLGGEVAATVAADAFLSLEAPVKRVCGWDTPFPLAHEKYYVPNVERCLEAIKDVVAF</sequence>
<protein>
    <submittedName>
        <fullName evidence="1">Uncharacterized protein</fullName>
    </submittedName>
</protein>
<name>A0ACC3CD58_PYRYE</name>
<evidence type="ECO:0000313" key="1">
    <source>
        <dbReference type="EMBL" id="KAK1867711.1"/>
    </source>
</evidence>
<gene>
    <name evidence="1" type="ORF">I4F81_010216</name>
</gene>
<organism evidence="1 2">
    <name type="scientific">Pyropia yezoensis</name>
    <name type="common">Susabi-nori</name>
    <name type="synonym">Porphyra yezoensis</name>
    <dbReference type="NCBI Taxonomy" id="2788"/>
    <lineage>
        <taxon>Eukaryota</taxon>
        <taxon>Rhodophyta</taxon>
        <taxon>Bangiophyceae</taxon>
        <taxon>Bangiales</taxon>
        <taxon>Bangiaceae</taxon>
        <taxon>Pyropia</taxon>
    </lineage>
</organism>
<accession>A0ACC3CD58</accession>
<reference evidence="1" key="1">
    <citation type="submission" date="2019-11" db="EMBL/GenBank/DDBJ databases">
        <title>Nori genome reveals adaptations in red seaweeds to the harsh intertidal environment.</title>
        <authorList>
            <person name="Wang D."/>
            <person name="Mao Y."/>
        </authorList>
    </citation>
    <scope>NUCLEOTIDE SEQUENCE</scope>
    <source>
        <tissue evidence="1">Gametophyte</tissue>
    </source>
</reference>
<comment type="caution">
    <text evidence="1">The sequence shown here is derived from an EMBL/GenBank/DDBJ whole genome shotgun (WGS) entry which is preliminary data.</text>
</comment>
<dbReference type="EMBL" id="CM020620">
    <property type="protein sequence ID" value="KAK1867711.1"/>
    <property type="molecule type" value="Genomic_DNA"/>
</dbReference>
<evidence type="ECO:0000313" key="2">
    <source>
        <dbReference type="Proteomes" id="UP000798662"/>
    </source>
</evidence>